<sequence>MQNNELPKVSVLVPCFNHEKYIYQCLESLTLAYSGALEIIICDDASTDQSVNIIDDFISKNASESLSFTFIKRTNNKGVSASLNSCIERSTSDYIYIIASDDFLIPNGLTCALEKILNENADAVISDCRVVDDEGQIVSDSAFFSFRKSSPDRLIKNIANELVFNWNVPGPSLVLKKDVYKKIGSYNENLMAEDRDFYLRLNSKTNVIFNFDVIANYRVHNSNLSRKKEYLIKKDKEFALVNYKWAKLYSGVPALYLKSYKLDVLGFRILPRVLRKLLRIIYISIH</sequence>
<dbReference type="EMBL" id="JACSEP010000114">
    <property type="protein sequence ID" value="MBC6325875.1"/>
    <property type="molecule type" value="Genomic_DNA"/>
</dbReference>
<gene>
    <name evidence="2" type="ORF">H9R40_22330</name>
</gene>
<dbReference type="PANTHER" id="PTHR22916:SF3">
    <property type="entry name" value="UDP-GLCNAC:BETAGAL BETA-1,3-N-ACETYLGLUCOSAMINYLTRANSFERASE-LIKE PROTEIN 1"/>
    <property type="match status" value="1"/>
</dbReference>
<reference evidence="2" key="1">
    <citation type="submission" date="2020-08" db="EMBL/GenBank/DDBJ databases">
        <title>Distribution of Beta-Lactamase Producing Gram-Negative Bacterial Isolates in Isabela River of Santo Domingo, Dominican Republic.</title>
        <authorList>
            <person name="Calderon V."/>
            <person name="Del Rosario C."/>
            <person name="Duarte A."/>
            <person name="Bonnelly R."/>
            <person name="Barauna R."/>
            <person name="Ramos R.T."/>
            <person name="Perdomo O.P."/>
            <person name="Rodriguez De Francisco L.E."/>
            <person name="Franco De Los Santos E.F."/>
        </authorList>
    </citation>
    <scope>NUCLEOTIDE SEQUENCE</scope>
    <source>
        <strain evidence="2">INTEC_BI4_1.1</strain>
    </source>
</reference>
<accession>A0AAW3XPI0</accession>
<feature type="domain" description="Glycosyltransferase 2-like" evidence="1">
    <location>
        <begin position="10"/>
        <end position="141"/>
    </location>
</feature>
<protein>
    <submittedName>
        <fullName evidence="2">Glycosyltransferase</fullName>
    </submittedName>
</protein>
<evidence type="ECO:0000313" key="2">
    <source>
        <dbReference type="EMBL" id="MBC6325875.1"/>
    </source>
</evidence>
<dbReference type="Gene3D" id="3.90.550.10">
    <property type="entry name" value="Spore Coat Polysaccharide Biosynthesis Protein SpsA, Chain A"/>
    <property type="match status" value="1"/>
</dbReference>
<proteinExistence type="predicted"/>
<dbReference type="PANTHER" id="PTHR22916">
    <property type="entry name" value="GLYCOSYLTRANSFERASE"/>
    <property type="match status" value="1"/>
</dbReference>
<name>A0AAW3XPI0_9ENTR</name>
<dbReference type="AlphaFoldDB" id="A0AAW3XPI0"/>
<dbReference type="GO" id="GO:0016758">
    <property type="term" value="F:hexosyltransferase activity"/>
    <property type="evidence" value="ECO:0007669"/>
    <property type="project" value="UniProtKB-ARBA"/>
</dbReference>
<dbReference type="InterPro" id="IPR029044">
    <property type="entry name" value="Nucleotide-diphossugar_trans"/>
</dbReference>
<evidence type="ECO:0000313" key="3">
    <source>
        <dbReference type="Proteomes" id="UP000613022"/>
    </source>
</evidence>
<dbReference type="RefSeq" id="WP_157843858.1">
    <property type="nucleotide sequence ID" value="NZ_AP022498.1"/>
</dbReference>
<dbReference type="InterPro" id="IPR001173">
    <property type="entry name" value="Glyco_trans_2-like"/>
</dbReference>
<evidence type="ECO:0000259" key="1">
    <source>
        <dbReference type="Pfam" id="PF00535"/>
    </source>
</evidence>
<dbReference type="Proteomes" id="UP000613022">
    <property type="component" value="Unassembled WGS sequence"/>
</dbReference>
<comment type="caution">
    <text evidence="2">The sequence shown here is derived from an EMBL/GenBank/DDBJ whole genome shotgun (WGS) entry which is preliminary data.</text>
</comment>
<dbReference type="Pfam" id="PF00535">
    <property type="entry name" value="Glycos_transf_2"/>
    <property type="match status" value="1"/>
</dbReference>
<organism evidence="2 3">
    <name type="scientific">Enterobacter kobei</name>
    <dbReference type="NCBI Taxonomy" id="208224"/>
    <lineage>
        <taxon>Bacteria</taxon>
        <taxon>Pseudomonadati</taxon>
        <taxon>Pseudomonadota</taxon>
        <taxon>Gammaproteobacteria</taxon>
        <taxon>Enterobacterales</taxon>
        <taxon>Enterobacteriaceae</taxon>
        <taxon>Enterobacter</taxon>
        <taxon>Enterobacter cloacae complex</taxon>
    </lineage>
</organism>
<dbReference type="SUPFAM" id="SSF53448">
    <property type="entry name" value="Nucleotide-diphospho-sugar transferases"/>
    <property type="match status" value="1"/>
</dbReference>